<evidence type="ECO:0000256" key="1">
    <source>
        <dbReference type="ARBA" id="ARBA00008777"/>
    </source>
</evidence>
<evidence type="ECO:0000256" key="2">
    <source>
        <dbReference type="ARBA" id="ARBA00022980"/>
    </source>
</evidence>
<dbReference type="Gene3D" id="3.90.1030.10">
    <property type="entry name" value="Ribosomal protein L17"/>
    <property type="match status" value="1"/>
</dbReference>
<name>A0A518IWJ0_9BACT</name>
<feature type="compositionally biased region" description="Basic and acidic residues" evidence="5">
    <location>
        <begin position="176"/>
        <end position="185"/>
    </location>
</feature>
<evidence type="ECO:0000256" key="3">
    <source>
        <dbReference type="ARBA" id="ARBA00023274"/>
    </source>
</evidence>
<dbReference type="GO" id="GO:0022625">
    <property type="term" value="C:cytosolic large ribosomal subunit"/>
    <property type="evidence" value="ECO:0007669"/>
    <property type="project" value="TreeGrafter"/>
</dbReference>
<dbReference type="OrthoDB" id="9809073at2"/>
<dbReference type="PANTHER" id="PTHR14413">
    <property type="entry name" value="RIBOSOMAL PROTEIN L17"/>
    <property type="match status" value="1"/>
</dbReference>
<comment type="subunit">
    <text evidence="4">Part of the 50S ribosomal subunit. Contacts protein L32.</text>
</comment>
<dbReference type="HAMAP" id="MF_01368">
    <property type="entry name" value="Ribosomal_bL17"/>
    <property type="match status" value="1"/>
</dbReference>
<dbReference type="PANTHER" id="PTHR14413:SF16">
    <property type="entry name" value="LARGE RIBOSOMAL SUBUNIT PROTEIN BL17M"/>
    <property type="match status" value="1"/>
</dbReference>
<evidence type="ECO:0000256" key="4">
    <source>
        <dbReference type="HAMAP-Rule" id="MF_01368"/>
    </source>
</evidence>
<dbReference type="Pfam" id="PF01196">
    <property type="entry name" value="Ribosomal_L17"/>
    <property type="match status" value="1"/>
</dbReference>
<gene>
    <name evidence="4 6" type="primary">rplQ</name>
    <name evidence="6" type="ORF">Mal33_34640</name>
</gene>
<dbReference type="AlphaFoldDB" id="A0A518IWJ0"/>
<dbReference type="InterPro" id="IPR036373">
    <property type="entry name" value="Ribosomal_bL17_sf"/>
</dbReference>
<dbReference type="InterPro" id="IPR000456">
    <property type="entry name" value="Ribosomal_bL17"/>
</dbReference>
<reference evidence="6 7" key="1">
    <citation type="submission" date="2019-02" db="EMBL/GenBank/DDBJ databases">
        <title>Deep-cultivation of Planctomycetes and their phenomic and genomic characterization uncovers novel biology.</title>
        <authorList>
            <person name="Wiegand S."/>
            <person name="Jogler M."/>
            <person name="Boedeker C."/>
            <person name="Pinto D."/>
            <person name="Vollmers J."/>
            <person name="Rivas-Marin E."/>
            <person name="Kohn T."/>
            <person name="Peeters S.H."/>
            <person name="Heuer A."/>
            <person name="Rast P."/>
            <person name="Oberbeckmann S."/>
            <person name="Bunk B."/>
            <person name="Jeske O."/>
            <person name="Meyerdierks A."/>
            <person name="Storesund J.E."/>
            <person name="Kallscheuer N."/>
            <person name="Luecker S."/>
            <person name="Lage O.M."/>
            <person name="Pohl T."/>
            <person name="Merkel B.J."/>
            <person name="Hornburger P."/>
            <person name="Mueller R.-W."/>
            <person name="Bruemmer F."/>
            <person name="Labrenz M."/>
            <person name="Spormann A.M."/>
            <person name="Op den Camp H."/>
            <person name="Overmann J."/>
            <person name="Amann R."/>
            <person name="Jetten M.S.M."/>
            <person name="Mascher T."/>
            <person name="Medema M.H."/>
            <person name="Devos D.P."/>
            <person name="Kaster A.-K."/>
            <person name="Ovreas L."/>
            <person name="Rohde M."/>
            <person name="Galperin M.Y."/>
            <person name="Jogler C."/>
        </authorList>
    </citation>
    <scope>NUCLEOTIDE SEQUENCE [LARGE SCALE GENOMIC DNA]</scope>
    <source>
        <strain evidence="6 7">Mal33</strain>
    </source>
</reference>
<evidence type="ECO:0000256" key="5">
    <source>
        <dbReference type="SAM" id="MobiDB-lite"/>
    </source>
</evidence>
<keyword evidence="7" id="KW-1185">Reference proteome</keyword>
<accession>A0A518IWJ0</accession>
<proteinExistence type="inferred from homology"/>
<dbReference type="SUPFAM" id="SSF64263">
    <property type="entry name" value="Prokaryotic ribosomal protein L17"/>
    <property type="match status" value="1"/>
</dbReference>
<protein>
    <recommendedName>
        <fullName evidence="4">Large ribosomal subunit protein bL17</fullName>
    </recommendedName>
</protein>
<dbReference type="EMBL" id="CP036318">
    <property type="protein sequence ID" value="QDV57454.1"/>
    <property type="molecule type" value="Genomic_DNA"/>
</dbReference>
<evidence type="ECO:0000313" key="7">
    <source>
        <dbReference type="Proteomes" id="UP000316770"/>
    </source>
</evidence>
<keyword evidence="3 4" id="KW-0687">Ribonucleoprotein</keyword>
<sequence>MRHRRKGRVLGRSPSHRKAMYKNLASSLFLTERDAEFDDNAPKVKGRVVTTLEKAKEIRPLVERCITIAKRSLAAEEESQKYATDAERGSEAWKTWRKSENWRKWSDARAPAIAARRRVLQLLGDKQAMRIVFDEMADRFRDRPGGYTRIMRLATPRLGDAGTRAILEFVGVNDRVSQKAERPSFDDDSDSAADDEVATEEETAAKE</sequence>
<evidence type="ECO:0000313" key="6">
    <source>
        <dbReference type="EMBL" id="QDV57454.1"/>
    </source>
</evidence>
<dbReference type="Proteomes" id="UP000316770">
    <property type="component" value="Chromosome"/>
</dbReference>
<feature type="compositionally biased region" description="Acidic residues" evidence="5">
    <location>
        <begin position="186"/>
        <end position="207"/>
    </location>
</feature>
<organism evidence="6 7">
    <name type="scientific">Rosistilla oblonga</name>
    <dbReference type="NCBI Taxonomy" id="2527990"/>
    <lineage>
        <taxon>Bacteria</taxon>
        <taxon>Pseudomonadati</taxon>
        <taxon>Planctomycetota</taxon>
        <taxon>Planctomycetia</taxon>
        <taxon>Pirellulales</taxon>
        <taxon>Pirellulaceae</taxon>
        <taxon>Rosistilla</taxon>
    </lineage>
</organism>
<dbReference type="RefSeq" id="WP_145123087.1">
    <property type="nucleotide sequence ID" value="NZ_CP036292.1"/>
</dbReference>
<dbReference type="GO" id="GO:0003735">
    <property type="term" value="F:structural constituent of ribosome"/>
    <property type="evidence" value="ECO:0007669"/>
    <property type="project" value="InterPro"/>
</dbReference>
<feature type="region of interest" description="Disordered" evidence="5">
    <location>
        <begin position="176"/>
        <end position="207"/>
    </location>
</feature>
<keyword evidence="2 4" id="KW-0689">Ribosomal protein</keyword>
<dbReference type="GO" id="GO:0006412">
    <property type="term" value="P:translation"/>
    <property type="evidence" value="ECO:0007669"/>
    <property type="project" value="UniProtKB-UniRule"/>
</dbReference>
<comment type="similarity">
    <text evidence="1 4">Belongs to the bacterial ribosomal protein bL17 family.</text>
</comment>